<sequence length="313" mass="33760">MEQTSSPGCFLSRRGPAKRGQKSPHSWASSAAPCLLFNEDHVWLEESIGPSSTQSSTSQPSSPSAPSCSPRGSRSSSEGTGSLCSWSSGVEQGGDGNHDGFQAWLCEGRSSSQSHTSAESVRLQLLQEERTQAKLKFSQFLDEVTSNVLHPNCLRAFGRPAAASSSTSISPDNPEGGIQVVSQRSPRLSHSVVQHQDEQTLPDLTNELDRETDTDTVKRNDEKHNLDIKADTTPPPQRDIDDKAAPRLCEGFEMTSPFAEFDCDLSRNPNRSASLPKGINMCKSLDSGSEEDEVSVALQGQLSEGFAGTGQHR</sequence>
<dbReference type="Proteomes" id="UP001187415">
    <property type="component" value="Unassembled WGS sequence"/>
</dbReference>
<evidence type="ECO:0000313" key="3">
    <source>
        <dbReference type="Proteomes" id="UP001187415"/>
    </source>
</evidence>
<dbReference type="EMBL" id="JAUPFM010000003">
    <property type="protein sequence ID" value="KAK2856062.1"/>
    <property type="molecule type" value="Genomic_DNA"/>
</dbReference>
<feature type="compositionally biased region" description="Low complexity" evidence="1">
    <location>
        <begin position="161"/>
        <end position="170"/>
    </location>
</feature>
<gene>
    <name evidence="2" type="ORF">Q5P01_004797</name>
</gene>
<comment type="caution">
    <text evidence="2">The sequence shown here is derived from an EMBL/GenBank/DDBJ whole genome shotgun (WGS) entry which is preliminary data.</text>
</comment>
<keyword evidence="3" id="KW-1185">Reference proteome</keyword>
<feature type="compositionally biased region" description="Basic and acidic residues" evidence="1">
    <location>
        <begin position="207"/>
        <end position="230"/>
    </location>
</feature>
<feature type="compositionally biased region" description="Polar residues" evidence="1">
    <location>
        <begin position="180"/>
        <end position="194"/>
    </location>
</feature>
<evidence type="ECO:0000313" key="2">
    <source>
        <dbReference type="EMBL" id="KAK2856062.1"/>
    </source>
</evidence>
<feature type="region of interest" description="Disordered" evidence="1">
    <location>
        <begin position="46"/>
        <end position="103"/>
    </location>
</feature>
<organism evidence="2 3">
    <name type="scientific">Channa striata</name>
    <name type="common">Snakehead murrel</name>
    <name type="synonym">Ophicephalus striatus</name>
    <dbReference type="NCBI Taxonomy" id="64152"/>
    <lineage>
        <taxon>Eukaryota</taxon>
        <taxon>Metazoa</taxon>
        <taxon>Chordata</taxon>
        <taxon>Craniata</taxon>
        <taxon>Vertebrata</taxon>
        <taxon>Euteleostomi</taxon>
        <taxon>Actinopterygii</taxon>
        <taxon>Neopterygii</taxon>
        <taxon>Teleostei</taxon>
        <taxon>Neoteleostei</taxon>
        <taxon>Acanthomorphata</taxon>
        <taxon>Anabantaria</taxon>
        <taxon>Anabantiformes</taxon>
        <taxon>Channoidei</taxon>
        <taxon>Channidae</taxon>
        <taxon>Channa</taxon>
    </lineage>
</organism>
<feature type="region of interest" description="Disordered" evidence="1">
    <location>
        <begin position="160"/>
        <end position="241"/>
    </location>
</feature>
<feature type="region of interest" description="Disordered" evidence="1">
    <location>
        <begin position="1"/>
        <end position="29"/>
    </location>
</feature>
<proteinExistence type="predicted"/>
<accession>A0AA88T6N9</accession>
<evidence type="ECO:0000256" key="1">
    <source>
        <dbReference type="SAM" id="MobiDB-lite"/>
    </source>
</evidence>
<dbReference type="AlphaFoldDB" id="A0AA88T6N9"/>
<feature type="compositionally biased region" description="Low complexity" evidence="1">
    <location>
        <begin position="47"/>
        <end position="88"/>
    </location>
</feature>
<protein>
    <submittedName>
        <fullName evidence="2">Uncharacterized protein</fullName>
    </submittedName>
</protein>
<reference evidence="2" key="1">
    <citation type="submission" date="2023-07" db="EMBL/GenBank/DDBJ databases">
        <title>Chromosome-level Genome Assembly of Striped Snakehead (Channa striata).</title>
        <authorList>
            <person name="Liu H."/>
        </authorList>
    </citation>
    <scope>NUCLEOTIDE SEQUENCE</scope>
    <source>
        <strain evidence="2">Gz</strain>
        <tissue evidence="2">Muscle</tissue>
    </source>
</reference>
<name>A0AA88T6N9_CHASR</name>